<keyword evidence="2" id="KW-0067">ATP-binding</keyword>
<dbReference type="PROSITE" id="PS00211">
    <property type="entry name" value="ABC_TRANSPORTER_1"/>
    <property type="match status" value="1"/>
</dbReference>
<dbReference type="NCBIfam" id="NF000355">
    <property type="entry name" value="ribo_prot_ABC_F"/>
    <property type="match status" value="1"/>
</dbReference>
<dbReference type="STRING" id="1126833.VN24_07525"/>
<dbReference type="CDD" id="cd03221">
    <property type="entry name" value="ABCF_EF-3"/>
    <property type="match status" value="2"/>
</dbReference>
<evidence type="ECO:0000256" key="4">
    <source>
        <dbReference type="SAM" id="MobiDB-lite"/>
    </source>
</evidence>
<evidence type="ECO:0000256" key="3">
    <source>
        <dbReference type="SAM" id="Coils"/>
    </source>
</evidence>
<dbReference type="HOGENOM" id="CLU_000604_36_0_9"/>
<dbReference type="EMBL" id="CP011058">
    <property type="protein sequence ID" value="AJY74450.1"/>
    <property type="molecule type" value="Genomic_DNA"/>
</dbReference>
<keyword evidence="1" id="KW-0547">Nucleotide-binding</keyword>
<dbReference type="RefSeq" id="WP_045669885.1">
    <property type="nucleotide sequence ID" value="NZ_CP011058.1"/>
</dbReference>
<feature type="domain" description="ABC transporter" evidence="5">
    <location>
        <begin position="377"/>
        <end position="592"/>
    </location>
</feature>
<dbReference type="GO" id="GO:0016887">
    <property type="term" value="F:ATP hydrolysis activity"/>
    <property type="evidence" value="ECO:0007669"/>
    <property type="project" value="InterPro"/>
</dbReference>
<name>A0A0D5NH35_9BACL</name>
<dbReference type="InterPro" id="IPR051309">
    <property type="entry name" value="ABCF_ATPase"/>
</dbReference>
<dbReference type="AlphaFoldDB" id="A0A0D5NH35"/>
<dbReference type="InterPro" id="IPR027417">
    <property type="entry name" value="P-loop_NTPase"/>
</dbReference>
<dbReference type="Pfam" id="PF12848">
    <property type="entry name" value="ABC_tran_Xtn"/>
    <property type="match status" value="1"/>
</dbReference>
<dbReference type="InterPro" id="IPR003439">
    <property type="entry name" value="ABC_transporter-like_ATP-bd"/>
</dbReference>
<evidence type="ECO:0000256" key="2">
    <source>
        <dbReference type="ARBA" id="ARBA00022840"/>
    </source>
</evidence>
<dbReference type="SUPFAM" id="SSF52540">
    <property type="entry name" value="P-loop containing nucleoside triphosphate hydrolases"/>
    <property type="match status" value="2"/>
</dbReference>
<organism evidence="6 7">
    <name type="scientific">Paenibacillus beijingensis</name>
    <dbReference type="NCBI Taxonomy" id="1126833"/>
    <lineage>
        <taxon>Bacteria</taxon>
        <taxon>Bacillati</taxon>
        <taxon>Bacillota</taxon>
        <taxon>Bacilli</taxon>
        <taxon>Bacillales</taxon>
        <taxon>Paenibacillaceae</taxon>
        <taxon>Paenibacillus</taxon>
    </lineage>
</organism>
<keyword evidence="3" id="KW-0175">Coiled coil</keyword>
<dbReference type="Gene3D" id="3.40.50.300">
    <property type="entry name" value="P-loop containing nucleotide triphosphate hydrolases"/>
    <property type="match status" value="2"/>
</dbReference>
<dbReference type="Pfam" id="PF00005">
    <property type="entry name" value="ABC_tran"/>
    <property type="match status" value="2"/>
</dbReference>
<keyword evidence="7" id="KW-1185">Reference proteome</keyword>
<proteinExistence type="predicted"/>
<accession>A0A0D5NH35</accession>
<dbReference type="InterPro" id="IPR032781">
    <property type="entry name" value="ABC_tran_Xtn"/>
</dbReference>
<dbReference type="PANTHER" id="PTHR42855:SF2">
    <property type="entry name" value="DRUG RESISTANCE ABC TRANSPORTER,ATP-BINDING PROTEIN"/>
    <property type="match status" value="1"/>
</dbReference>
<dbReference type="Proteomes" id="UP000032633">
    <property type="component" value="Chromosome"/>
</dbReference>
<evidence type="ECO:0000259" key="5">
    <source>
        <dbReference type="PROSITE" id="PS50893"/>
    </source>
</evidence>
<evidence type="ECO:0000313" key="7">
    <source>
        <dbReference type="Proteomes" id="UP000032633"/>
    </source>
</evidence>
<evidence type="ECO:0000256" key="1">
    <source>
        <dbReference type="ARBA" id="ARBA00022741"/>
    </source>
</evidence>
<sequence>MLIVKAIDLHKSLSGAALFEQVSFEVREGERLALFGRNGAGKTTLLQGLLGKIDFDQGTIRRELPLEHWGWLEQHVDVSPDDTVLEFVQSGSAELYRLKQELERLQQRMNGQASSRPAAPEWVNGQASGRHSAPEHAAEEMYGGEAMDTVLERYGRMYERYVQLDGYAWEVKVEKSLGLMRLDPSLWTQPFCSLSGGQKTRAQLAALLVREPKFIVLDEPTNHLDEESLDWLEMWVRAYPGTVLYVSHDRTFIDRTADAVIELEAGGCRRYTGGYTDYRRQKELELRTQETAYKKQEQEREKLLESIRRYSEWFHQAHRSAGQNDFYRSKSKKNVSRLHAKEAALERLESARVQKPREAAGLHMQLVAESFAARALLRMEGVGFAHETGRELFKQFGLSVNRGDRIAVLGPNGAGKSTLLKLIAGLLQPMAGAVRLHPQAKIGYFAQELDHLETEETILGSLLKLPDMTQTRARTIMGCFLFSREDAYKRIGQLSMGEKCRVAFLMLLFSGANLLVLDEPTNYLDIDTRERVEEALLEYAGAFVVVSHDRYFIRRAANRLIVMDEAGAPQLFSGTYDEYRFKDRSRPLSPEEQGRDNERVQLQLRLAQLMSMEEPDEEEERLRLLEEIRQLRQRL</sequence>
<dbReference type="GO" id="GO:0005524">
    <property type="term" value="F:ATP binding"/>
    <property type="evidence" value="ECO:0007669"/>
    <property type="project" value="UniProtKB-KW"/>
</dbReference>
<dbReference type="InterPro" id="IPR003593">
    <property type="entry name" value="AAA+_ATPase"/>
</dbReference>
<dbReference type="PATRIC" id="fig|1126833.4.peg.1651"/>
<dbReference type="SMART" id="SM00382">
    <property type="entry name" value="AAA"/>
    <property type="match status" value="2"/>
</dbReference>
<reference evidence="7" key="2">
    <citation type="submission" date="2015-03" db="EMBL/GenBank/DDBJ databases">
        <title>Genome sequence of Paenibacillus beijingensis strain DSM 24997T.</title>
        <authorList>
            <person name="Kwak Y."/>
            <person name="Shin J.-H."/>
        </authorList>
    </citation>
    <scope>NUCLEOTIDE SEQUENCE [LARGE SCALE GENOMIC DNA]</scope>
    <source>
        <strain evidence="7">DSM 24997</strain>
    </source>
</reference>
<dbReference type="PROSITE" id="PS50893">
    <property type="entry name" value="ABC_TRANSPORTER_2"/>
    <property type="match status" value="2"/>
</dbReference>
<dbReference type="InterPro" id="IPR017871">
    <property type="entry name" value="ABC_transporter-like_CS"/>
</dbReference>
<evidence type="ECO:0000313" key="6">
    <source>
        <dbReference type="EMBL" id="AJY74450.1"/>
    </source>
</evidence>
<dbReference type="KEGG" id="pbj:VN24_07525"/>
<dbReference type="PANTHER" id="PTHR42855">
    <property type="entry name" value="ABC TRANSPORTER ATP-BINDING SUBUNIT"/>
    <property type="match status" value="1"/>
</dbReference>
<feature type="region of interest" description="Disordered" evidence="4">
    <location>
        <begin position="110"/>
        <end position="137"/>
    </location>
</feature>
<protein>
    <submittedName>
        <fullName evidence="6">ABC transporter ATPase</fullName>
    </submittedName>
</protein>
<reference evidence="6 7" key="1">
    <citation type="journal article" date="2015" name="J. Biotechnol.">
        <title>Complete genome sequence of Paenibacillus beijingensis 7188(T) (=DSM 24997(T)), a novel rhizobacterium from jujube garden soil.</title>
        <authorList>
            <person name="Kwak Y."/>
            <person name="Shin J.H."/>
        </authorList>
    </citation>
    <scope>NUCLEOTIDE SEQUENCE [LARGE SCALE GENOMIC DNA]</scope>
    <source>
        <strain evidence="6 7">DSM 24997</strain>
    </source>
</reference>
<feature type="coiled-coil region" evidence="3">
    <location>
        <begin position="279"/>
        <end position="306"/>
    </location>
</feature>
<dbReference type="OrthoDB" id="9762369at2"/>
<gene>
    <name evidence="6" type="ORF">VN24_07525</name>
</gene>
<feature type="domain" description="ABC transporter" evidence="5">
    <location>
        <begin position="4"/>
        <end position="290"/>
    </location>
</feature>